<feature type="transmembrane region" description="Helical" evidence="1">
    <location>
        <begin position="27"/>
        <end position="45"/>
    </location>
</feature>
<keyword evidence="3" id="KW-1185">Reference proteome</keyword>
<reference evidence="2 3" key="1">
    <citation type="submission" date="2024-01" db="EMBL/GenBank/DDBJ databases">
        <title>The genomes of 5 underutilized Papilionoideae crops provide insights into root nodulation and disease resistanc.</title>
        <authorList>
            <person name="Jiang F."/>
        </authorList>
    </citation>
    <scope>NUCLEOTIDE SEQUENCE [LARGE SCALE GENOMIC DNA]</scope>
    <source>
        <strain evidence="2">DUOXIRENSHENG_FW03</strain>
        <tissue evidence="2">Leaves</tissue>
    </source>
</reference>
<dbReference type="PANTHER" id="PTHR36887:SF1">
    <property type="entry name" value="OS01G0532300 PROTEIN"/>
    <property type="match status" value="1"/>
</dbReference>
<evidence type="ECO:0000313" key="2">
    <source>
        <dbReference type="EMBL" id="KAK7387106.1"/>
    </source>
</evidence>
<dbReference type="EMBL" id="JAYMYS010000007">
    <property type="protein sequence ID" value="KAK7387106.1"/>
    <property type="molecule type" value="Genomic_DNA"/>
</dbReference>
<dbReference type="AlphaFoldDB" id="A0AAN9XBI1"/>
<keyword evidence="1" id="KW-0812">Transmembrane</keyword>
<dbReference type="Proteomes" id="UP001386955">
    <property type="component" value="Unassembled WGS sequence"/>
</dbReference>
<evidence type="ECO:0000313" key="3">
    <source>
        <dbReference type="Proteomes" id="UP001386955"/>
    </source>
</evidence>
<dbReference type="Pfam" id="PF05553">
    <property type="entry name" value="DUF761"/>
    <property type="match status" value="1"/>
</dbReference>
<gene>
    <name evidence="2" type="ORF">VNO78_27617</name>
</gene>
<accession>A0AAN9XBI1</accession>
<keyword evidence="1" id="KW-1133">Transmembrane helix</keyword>
<protein>
    <submittedName>
        <fullName evidence="2">Uncharacterized protein</fullName>
    </submittedName>
</protein>
<feature type="transmembrane region" description="Helical" evidence="1">
    <location>
        <begin position="81"/>
        <end position="103"/>
    </location>
</feature>
<dbReference type="InterPro" id="IPR008480">
    <property type="entry name" value="DUF761_pln"/>
</dbReference>
<organism evidence="2 3">
    <name type="scientific">Psophocarpus tetragonolobus</name>
    <name type="common">Winged bean</name>
    <name type="synonym">Dolichos tetragonolobus</name>
    <dbReference type="NCBI Taxonomy" id="3891"/>
    <lineage>
        <taxon>Eukaryota</taxon>
        <taxon>Viridiplantae</taxon>
        <taxon>Streptophyta</taxon>
        <taxon>Embryophyta</taxon>
        <taxon>Tracheophyta</taxon>
        <taxon>Spermatophyta</taxon>
        <taxon>Magnoliopsida</taxon>
        <taxon>eudicotyledons</taxon>
        <taxon>Gunneridae</taxon>
        <taxon>Pentapetalae</taxon>
        <taxon>rosids</taxon>
        <taxon>fabids</taxon>
        <taxon>Fabales</taxon>
        <taxon>Fabaceae</taxon>
        <taxon>Papilionoideae</taxon>
        <taxon>50 kb inversion clade</taxon>
        <taxon>NPAAA clade</taxon>
        <taxon>indigoferoid/millettioid clade</taxon>
        <taxon>Phaseoleae</taxon>
        <taxon>Psophocarpus</taxon>
    </lineage>
</organism>
<name>A0AAN9XBI1_PSOTE</name>
<proteinExistence type="predicted"/>
<keyword evidence="1" id="KW-0472">Membrane</keyword>
<comment type="caution">
    <text evidence="2">The sequence shown here is derived from an EMBL/GenBank/DDBJ whole genome shotgun (WGS) entry which is preliminary data.</text>
</comment>
<sequence length="235" mass="26416">MSSIYAHSEPHTYSYYFQFPITSTSSFSFSPLFLFLAFCYFFLSFAKAMNKFKKSQVLLLFVLVVLLVITPYLPSSLRPTYLYFIINFLIMALCAEAGLLSVFAKPLEDRKQPASVTIKPVIPSEATSEKREQGFNSTLTVVSADSEHVEKSASERVGSVTKLDKVQNCPSMPSLFFIGGGEADEEVMDEEIEAEEEIGGVNGQELFTKAEAFIGNFYKQLKMQSEESWIYQKAL</sequence>
<dbReference type="PANTHER" id="PTHR36887">
    <property type="entry name" value="OS01G0532300 PROTEIN"/>
    <property type="match status" value="1"/>
</dbReference>
<evidence type="ECO:0000256" key="1">
    <source>
        <dbReference type="SAM" id="Phobius"/>
    </source>
</evidence>
<feature type="transmembrane region" description="Helical" evidence="1">
    <location>
        <begin position="57"/>
        <end position="75"/>
    </location>
</feature>